<evidence type="ECO:0000313" key="2">
    <source>
        <dbReference type="Proteomes" id="UP000709295"/>
    </source>
</evidence>
<dbReference type="AlphaFoldDB" id="A0A8J5M2X8"/>
<comment type="caution">
    <text evidence="1">The sequence shown here is derived from an EMBL/GenBank/DDBJ whole genome shotgun (WGS) entry which is preliminary data.</text>
</comment>
<dbReference type="Proteomes" id="UP000709295">
    <property type="component" value="Unassembled WGS sequence"/>
</dbReference>
<name>A0A8J5M2X8_9STRA</name>
<organism evidence="1 2">
    <name type="scientific">Phytophthora aleatoria</name>
    <dbReference type="NCBI Taxonomy" id="2496075"/>
    <lineage>
        <taxon>Eukaryota</taxon>
        <taxon>Sar</taxon>
        <taxon>Stramenopiles</taxon>
        <taxon>Oomycota</taxon>
        <taxon>Peronosporomycetes</taxon>
        <taxon>Peronosporales</taxon>
        <taxon>Peronosporaceae</taxon>
        <taxon>Phytophthora</taxon>
    </lineage>
</organism>
<keyword evidence="2" id="KW-1185">Reference proteome</keyword>
<dbReference type="EMBL" id="JAENGY010001548">
    <property type="protein sequence ID" value="KAG6948531.1"/>
    <property type="molecule type" value="Genomic_DNA"/>
</dbReference>
<evidence type="ECO:0000313" key="1">
    <source>
        <dbReference type="EMBL" id="KAG6948531.1"/>
    </source>
</evidence>
<accession>A0A8J5M2X8</accession>
<protein>
    <submittedName>
        <fullName evidence="1">Uncharacterized protein</fullName>
    </submittedName>
</protein>
<sequence length="103" mass="11590">MKSSCWRLPMAVSFTSSTIAVDKMVLAVSVSIYTVFRGVFLTDGCIFAYRIAKPSTELECTSNGTDIKQLLFDYYVWVLTVKDFCMRANAQGLLCPGHLVHFY</sequence>
<gene>
    <name evidence="1" type="ORF">JG688_00015116</name>
</gene>
<proteinExistence type="predicted"/>
<reference evidence="1" key="1">
    <citation type="submission" date="2021-01" db="EMBL/GenBank/DDBJ databases">
        <title>Phytophthora aleatoria, a newly-described species from Pinus radiata is distinct from Phytophthora cactorum isolates based on comparative genomics.</title>
        <authorList>
            <person name="Mcdougal R."/>
            <person name="Panda P."/>
            <person name="Williams N."/>
            <person name="Studholme D.J."/>
        </authorList>
    </citation>
    <scope>NUCLEOTIDE SEQUENCE</scope>
    <source>
        <strain evidence="1">NZFS 4037</strain>
    </source>
</reference>